<proteinExistence type="predicted"/>
<dbReference type="Pfam" id="PF07059">
    <property type="entry name" value="EDR2_C"/>
    <property type="match status" value="1"/>
</dbReference>
<dbReference type="EMBL" id="SDMP01000001">
    <property type="protein sequence ID" value="RYR76781.1"/>
    <property type="molecule type" value="Genomic_DNA"/>
</dbReference>
<accession>A0A445EN19</accession>
<dbReference type="Proteomes" id="UP000289738">
    <property type="component" value="Chromosome A01"/>
</dbReference>
<name>A0A445EN19_ARAHY</name>
<comment type="caution">
    <text evidence="2">The sequence shown here is derived from an EMBL/GenBank/DDBJ whole genome shotgun (WGS) entry which is preliminary data.</text>
</comment>
<keyword evidence="3" id="KW-1185">Reference proteome</keyword>
<protein>
    <recommendedName>
        <fullName evidence="1">Protein ENHANCED DISEASE RESISTANCE 2 C-terminal domain-containing protein</fullName>
    </recommendedName>
</protein>
<dbReference type="InterPro" id="IPR009769">
    <property type="entry name" value="EDR2_C"/>
</dbReference>
<evidence type="ECO:0000259" key="1">
    <source>
        <dbReference type="Pfam" id="PF07059"/>
    </source>
</evidence>
<gene>
    <name evidence="2" type="ORF">Ahy_A01g001330</name>
</gene>
<reference evidence="2 3" key="1">
    <citation type="submission" date="2019-01" db="EMBL/GenBank/DDBJ databases">
        <title>Sequencing of cultivated peanut Arachis hypogaea provides insights into genome evolution and oil improvement.</title>
        <authorList>
            <person name="Chen X."/>
        </authorList>
    </citation>
    <scope>NUCLEOTIDE SEQUENCE [LARGE SCALE GENOMIC DNA]</scope>
    <source>
        <strain evidence="3">cv. Fuhuasheng</strain>
        <tissue evidence="2">Leaves</tissue>
    </source>
</reference>
<dbReference type="PANTHER" id="PTHR12136:SF47">
    <property type="entry name" value="ENHANCED DISEASE RESISTANCE PROTEIN (DUF1336)"/>
    <property type="match status" value="1"/>
</dbReference>
<organism evidence="2 3">
    <name type="scientific">Arachis hypogaea</name>
    <name type="common">Peanut</name>
    <dbReference type="NCBI Taxonomy" id="3818"/>
    <lineage>
        <taxon>Eukaryota</taxon>
        <taxon>Viridiplantae</taxon>
        <taxon>Streptophyta</taxon>
        <taxon>Embryophyta</taxon>
        <taxon>Tracheophyta</taxon>
        <taxon>Spermatophyta</taxon>
        <taxon>Magnoliopsida</taxon>
        <taxon>eudicotyledons</taxon>
        <taxon>Gunneridae</taxon>
        <taxon>Pentapetalae</taxon>
        <taxon>rosids</taxon>
        <taxon>fabids</taxon>
        <taxon>Fabales</taxon>
        <taxon>Fabaceae</taxon>
        <taxon>Papilionoideae</taxon>
        <taxon>50 kb inversion clade</taxon>
        <taxon>dalbergioids sensu lato</taxon>
        <taxon>Dalbergieae</taxon>
        <taxon>Pterocarpus clade</taxon>
        <taxon>Arachis</taxon>
    </lineage>
</organism>
<dbReference type="PANTHER" id="PTHR12136">
    <property type="entry name" value="ENHANCED DISEASE RESISTANCE-RELATED"/>
    <property type="match status" value="1"/>
</dbReference>
<sequence length="98" mass="10842">MQGYWMVKRAVGTKACLLGKAVTCKYFRQDNFLEIDVDIGSSSVARGVIGLVLGYVTNIVVDLAILIEAKEEEELPEYILGTVRLNRLKPETAVPLEV</sequence>
<evidence type="ECO:0000313" key="2">
    <source>
        <dbReference type="EMBL" id="RYR76781.1"/>
    </source>
</evidence>
<evidence type="ECO:0000313" key="3">
    <source>
        <dbReference type="Proteomes" id="UP000289738"/>
    </source>
</evidence>
<dbReference type="InterPro" id="IPR045096">
    <property type="entry name" value="EDR2-like"/>
</dbReference>
<feature type="domain" description="Protein ENHANCED DISEASE RESISTANCE 2 C-terminal" evidence="1">
    <location>
        <begin position="2"/>
        <end position="88"/>
    </location>
</feature>
<dbReference type="AlphaFoldDB" id="A0A445EN19"/>